<evidence type="ECO:0000256" key="3">
    <source>
        <dbReference type="ARBA" id="ARBA00015316"/>
    </source>
</evidence>
<dbReference type="PANTHER" id="PTHR15840:SF10">
    <property type="entry name" value="EKC_KEOPS COMPLEX SUBUNIT TPRKB"/>
    <property type="match status" value="1"/>
</dbReference>
<evidence type="ECO:0000256" key="6">
    <source>
        <dbReference type="ARBA" id="ARBA00023242"/>
    </source>
</evidence>
<comment type="similarity">
    <text evidence="2 8">Belongs to the CGI121/TPRKB family.</text>
</comment>
<accession>A0AAW0B540</accession>
<evidence type="ECO:0000313" key="9">
    <source>
        <dbReference type="EMBL" id="KAK7021208.1"/>
    </source>
</evidence>
<evidence type="ECO:0000256" key="7">
    <source>
        <dbReference type="ARBA" id="ARBA00025043"/>
    </source>
</evidence>
<dbReference type="Proteomes" id="UP001362999">
    <property type="component" value="Unassembled WGS sequence"/>
</dbReference>
<dbReference type="GO" id="GO:0002949">
    <property type="term" value="P:tRNA threonylcarbamoyladenosine modification"/>
    <property type="evidence" value="ECO:0007669"/>
    <property type="project" value="TreeGrafter"/>
</dbReference>
<evidence type="ECO:0000256" key="1">
    <source>
        <dbReference type="ARBA" id="ARBA00004123"/>
    </source>
</evidence>
<dbReference type="GO" id="GO:0005634">
    <property type="term" value="C:nucleus"/>
    <property type="evidence" value="ECO:0007669"/>
    <property type="project" value="UniProtKB-SubCell"/>
</dbReference>
<dbReference type="Pfam" id="PF08617">
    <property type="entry name" value="CGI-121"/>
    <property type="match status" value="1"/>
</dbReference>
<keyword evidence="10" id="KW-1185">Reference proteome</keyword>
<dbReference type="InterPro" id="IPR013926">
    <property type="entry name" value="CGI121/TPRKB"/>
</dbReference>
<dbReference type="InterPro" id="IPR036504">
    <property type="entry name" value="CGI121/TPRKB_sf"/>
</dbReference>
<evidence type="ECO:0000256" key="8">
    <source>
        <dbReference type="RuleBase" id="RU004398"/>
    </source>
</evidence>
<dbReference type="EMBL" id="JAWWNJ010000039">
    <property type="protein sequence ID" value="KAK7021208.1"/>
    <property type="molecule type" value="Genomic_DNA"/>
</dbReference>
<protein>
    <recommendedName>
        <fullName evidence="4">EKC/KEOPS complex subunit CGI121</fullName>
    </recommendedName>
    <alternativeName>
        <fullName evidence="3">EKC/KEOPS complex subunit cgi121</fullName>
    </alternativeName>
</protein>
<evidence type="ECO:0000256" key="5">
    <source>
        <dbReference type="ARBA" id="ARBA00022694"/>
    </source>
</evidence>
<comment type="function">
    <text evidence="7">Component of the EKC/KEOPS complex that is required for the formation of a threonylcarbamoyl group on adenosine at position 37 (t(6)A37) in tRNAs that read codons beginning with adenine. The complex is probably involved in the transfer of the threonylcarbamoyl moiety of threonylcarbamoyl-AMP (TC-AMP) to the N6 group of A37. CGI121 acts as an allosteric effector that regulates the t(6)A activity of the complex. The EKC/KEOPS complex also promotes both telomere uncapping and telomere elongation. The complex is required for efficient recruitment of transcriptional coactivators. CGI121 is not required for tRNA modification.</text>
</comment>
<dbReference type="Gene3D" id="3.30.2380.10">
    <property type="entry name" value="CGI121/TPRKB"/>
    <property type="match status" value="1"/>
</dbReference>
<dbReference type="AlphaFoldDB" id="A0AAW0B540"/>
<keyword evidence="6 8" id="KW-0539">Nucleus</keyword>
<evidence type="ECO:0000256" key="2">
    <source>
        <dbReference type="ARBA" id="ARBA00005546"/>
    </source>
</evidence>
<dbReference type="GO" id="GO:0005829">
    <property type="term" value="C:cytosol"/>
    <property type="evidence" value="ECO:0007669"/>
    <property type="project" value="TreeGrafter"/>
</dbReference>
<dbReference type="SUPFAM" id="SSF143870">
    <property type="entry name" value="PF0523-like"/>
    <property type="match status" value="1"/>
</dbReference>
<proteinExistence type="inferred from homology"/>
<name>A0AAW0B540_9AGAR</name>
<keyword evidence="9" id="KW-0418">Kinase</keyword>
<comment type="caution">
    <text evidence="9">The sequence shown here is derived from an EMBL/GenBank/DDBJ whole genome shotgun (WGS) entry which is preliminary data.</text>
</comment>
<keyword evidence="5" id="KW-0819">tRNA processing</keyword>
<gene>
    <name evidence="9" type="ORF">R3P38DRAFT_2965590</name>
</gene>
<keyword evidence="9" id="KW-0808">Transferase</keyword>
<evidence type="ECO:0000256" key="4">
    <source>
        <dbReference type="ARBA" id="ARBA00016009"/>
    </source>
</evidence>
<dbReference type="GO" id="GO:0016301">
    <property type="term" value="F:kinase activity"/>
    <property type="evidence" value="ECO:0007669"/>
    <property type="project" value="UniProtKB-KW"/>
</dbReference>
<reference evidence="9 10" key="1">
    <citation type="journal article" date="2024" name="J Genomics">
        <title>Draft genome sequencing and assembly of Favolaschia claudopus CIRM-BRFM 2984 isolated from oak limbs.</title>
        <authorList>
            <person name="Navarro D."/>
            <person name="Drula E."/>
            <person name="Chaduli D."/>
            <person name="Cazenave R."/>
            <person name="Ahrendt S."/>
            <person name="Wang J."/>
            <person name="Lipzen A."/>
            <person name="Daum C."/>
            <person name="Barry K."/>
            <person name="Grigoriev I.V."/>
            <person name="Favel A."/>
            <person name="Rosso M.N."/>
            <person name="Martin F."/>
        </authorList>
    </citation>
    <scope>NUCLEOTIDE SEQUENCE [LARGE SCALE GENOMIC DNA]</scope>
    <source>
        <strain evidence="9 10">CIRM-BRFM 2984</strain>
    </source>
</reference>
<comment type="subcellular location">
    <subcellularLocation>
        <location evidence="1">Nucleus</location>
    </subcellularLocation>
</comment>
<evidence type="ECO:0000313" key="10">
    <source>
        <dbReference type="Proteomes" id="UP001362999"/>
    </source>
</evidence>
<organism evidence="9 10">
    <name type="scientific">Favolaschia claudopus</name>
    <dbReference type="NCBI Taxonomy" id="2862362"/>
    <lineage>
        <taxon>Eukaryota</taxon>
        <taxon>Fungi</taxon>
        <taxon>Dikarya</taxon>
        <taxon>Basidiomycota</taxon>
        <taxon>Agaricomycotina</taxon>
        <taxon>Agaricomycetes</taxon>
        <taxon>Agaricomycetidae</taxon>
        <taxon>Agaricales</taxon>
        <taxon>Marasmiineae</taxon>
        <taxon>Mycenaceae</taxon>
        <taxon>Favolaschia</taxon>
    </lineage>
</organism>
<sequence>MAEGSDGERERDAVNFAFIEARLITSVNHLRTAIYHAVLAESQNNLRTKTVHSEIIWALNPSNNIAAAMRRPGYGCPPSHSTNGTYHEHASVESTSLLASTPPTLYFSTAPSPRPQLPLICQRSDLDSQFPTRTANIRLILINSLLSSYLSAPTPSLPHSTGQSDLLSA</sequence>
<dbReference type="GO" id="GO:0000408">
    <property type="term" value="C:EKC/KEOPS complex"/>
    <property type="evidence" value="ECO:0007669"/>
    <property type="project" value="TreeGrafter"/>
</dbReference>
<dbReference type="PANTHER" id="PTHR15840">
    <property type="entry name" value="CGI-121 FAMILY MEMBER"/>
    <property type="match status" value="1"/>
</dbReference>